<evidence type="ECO:0000313" key="2">
    <source>
        <dbReference type="Proteomes" id="UP000198420"/>
    </source>
</evidence>
<organism evidence="1 2">
    <name type="scientific">Actinomadura mexicana</name>
    <dbReference type="NCBI Taxonomy" id="134959"/>
    <lineage>
        <taxon>Bacteria</taxon>
        <taxon>Bacillati</taxon>
        <taxon>Actinomycetota</taxon>
        <taxon>Actinomycetes</taxon>
        <taxon>Streptosporangiales</taxon>
        <taxon>Thermomonosporaceae</taxon>
        <taxon>Actinomadura</taxon>
    </lineage>
</organism>
<keyword evidence="2" id="KW-1185">Reference proteome</keyword>
<dbReference type="OrthoDB" id="3211607at2"/>
<dbReference type="RefSeq" id="WP_143227030.1">
    <property type="nucleotide sequence ID" value="NZ_FZNP01000004.1"/>
</dbReference>
<protein>
    <recommendedName>
        <fullName evidence="3">Glycosyl transferase family 2</fullName>
    </recommendedName>
</protein>
<dbReference type="Proteomes" id="UP000198420">
    <property type="component" value="Unassembled WGS sequence"/>
</dbReference>
<reference evidence="2" key="1">
    <citation type="submission" date="2017-06" db="EMBL/GenBank/DDBJ databases">
        <authorList>
            <person name="Varghese N."/>
            <person name="Submissions S."/>
        </authorList>
    </citation>
    <scope>NUCLEOTIDE SEQUENCE [LARGE SCALE GENOMIC DNA]</scope>
    <source>
        <strain evidence="2">DSM 44485</strain>
    </source>
</reference>
<accession>A0A238X7M3</accession>
<sequence>MSTDHFEQASHVGSHINLLTDLSKVGGSVSPGTVDAILVPTITPRLVGPAIALAKALECTIVLLGSTYPQLRELDRMCHVLSSDSICLEVSRGYTHPLLGFERRAVEKHTDIATKRNIGLLMARLCGWRTVFFLDDDIRDMEPSLIRQAAGLTGQYRVVGFQIPDFPDNSVVCHANRVSGGAQSTFIGGNALLVDVRRADAYFPAIYNEDWLFMYDAVAARSAGAAGRLRQLAYDPFSRSATPEEFGELIAEGLVRALHSGADVSTLYFWTDAIKKRSRFIDEVVDRLHGSARGTEEPIPDRDRILRRLDEAKKRLLEISPMSCLSFYRTWRENVDVWQRQLLSLPASLTPQQAIRYLRLPSL</sequence>
<dbReference type="EMBL" id="FZNP01000004">
    <property type="protein sequence ID" value="SNR54622.1"/>
    <property type="molecule type" value="Genomic_DNA"/>
</dbReference>
<gene>
    <name evidence="1" type="ORF">SAMN06265355_10429</name>
</gene>
<name>A0A238X7M3_9ACTN</name>
<evidence type="ECO:0000313" key="1">
    <source>
        <dbReference type="EMBL" id="SNR54622.1"/>
    </source>
</evidence>
<proteinExistence type="predicted"/>
<dbReference type="AlphaFoldDB" id="A0A238X7M3"/>
<evidence type="ECO:0008006" key="3">
    <source>
        <dbReference type="Google" id="ProtNLM"/>
    </source>
</evidence>